<name>A0A3N6M0Q5_9EURY</name>
<dbReference type="Proteomes" id="UP000273828">
    <property type="component" value="Unassembled WGS sequence"/>
</dbReference>
<evidence type="ECO:0000313" key="2">
    <source>
        <dbReference type="Proteomes" id="UP000273828"/>
    </source>
</evidence>
<keyword evidence="2" id="KW-1185">Reference proteome</keyword>
<proteinExistence type="predicted"/>
<evidence type="ECO:0000313" key="1">
    <source>
        <dbReference type="EMBL" id="RQG89220.1"/>
    </source>
</evidence>
<sequence>MKNEVLRIGTAIVAIAAMYSLRYVRLGVSLWKDHYPHPYRTIDVDPSEIEYYGGQFTNNPFRYGGTFSVAYYAGATVRGGRWDNAKKSVTDLPKYTAVVDRYEKGIPWDETGIYDRILELAERGGSYDGCTTRADVSRRYKEIDELYTSIEGDGYSEDDSLDQVCVNIGRDGEIIFNGNGNHRLFIAKVLSLNEIPVRVLVRHEEWMNRRKEIADSSSVQALPESTRDYLDHPDLTDIAPEITADH</sequence>
<reference evidence="1 2" key="1">
    <citation type="submission" date="2018-10" db="EMBL/GenBank/DDBJ databases">
        <title>Natrarchaeobius chitinivorans gen. nov., sp. nov., and Natrarchaeobius haloalkaliphilus sp. nov., alkaliphilic, chitin-utilizing haloarchaea from hypersaline alkaline lakes.</title>
        <authorList>
            <person name="Sorokin D.Y."/>
            <person name="Elcheninov A.G."/>
            <person name="Kostrikina N.A."/>
            <person name="Bale N.J."/>
            <person name="Sinninghe Damste J.S."/>
            <person name="Khijniak T.V."/>
            <person name="Kublanov I.V."/>
            <person name="Toshchakov S.V."/>
        </authorList>
    </citation>
    <scope>NUCLEOTIDE SEQUENCE [LARGE SCALE GENOMIC DNA]</scope>
    <source>
        <strain evidence="1 2">AArcht-Sl</strain>
    </source>
</reference>
<gene>
    <name evidence="1" type="ORF">EA462_12710</name>
</gene>
<organism evidence="1 2">
    <name type="scientific">Natrarchaeobius halalkaliphilus</name>
    <dbReference type="NCBI Taxonomy" id="1679091"/>
    <lineage>
        <taxon>Archaea</taxon>
        <taxon>Methanobacteriati</taxon>
        <taxon>Methanobacteriota</taxon>
        <taxon>Stenosarchaea group</taxon>
        <taxon>Halobacteria</taxon>
        <taxon>Halobacteriales</taxon>
        <taxon>Natrialbaceae</taxon>
        <taxon>Natrarchaeobius</taxon>
    </lineage>
</organism>
<dbReference type="EMBL" id="REFY01000004">
    <property type="protein sequence ID" value="RQG89220.1"/>
    <property type="molecule type" value="Genomic_DNA"/>
</dbReference>
<comment type="caution">
    <text evidence="1">The sequence shown here is derived from an EMBL/GenBank/DDBJ whole genome shotgun (WGS) entry which is preliminary data.</text>
</comment>
<protein>
    <submittedName>
        <fullName evidence="1">Uncharacterized protein</fullName>
    </submittedName>
</protein>
<accession>A0A3N6M0Q5</accession>
<dbReference type="AlphaFoldDB" id="A0A3N6M0Q5"/>